<accession>A0AAE2SEU8</accession>
<dbReference type="Proteomes" id="UP000634206">
    <property type="component" value="Unassembled WGS sequence"/>
</dbReference>
<protein>
    <recommendedName>
        <fullName evidence="3">Tetratricopeptide repeat protein</fullName>
    </recommendedName>
</protein>
<name>A0AAE2SEU8_9BACT</name>
<dbReference type="SUPFAM" id="SSF48452">
    <property type="entry name" value="TPR-like"/>
    <property type="match status" value="1"/>
</dbReference>
<sequence length="297" mass="33027">MIRLTAIFSALALAFVSAHESPEHTIEHLDAALKQQRTAPKLYQRAMAYRSLGHLEKSRADLVEAVKMAPKNLLFHLELGNLELAARNSAGALEAATHAMPLAQNAEQKSRVHMLRAEAYYLGKQYKPSLQACQLAFRAVPEGEIEWFLLRSENQRALGQHRERIAGLAAGIKRHPSAVLQSHWVDAQIDAGQFDAALKIIDAEISDRRWTSGWLVKRARALYGLKQNAAAETALYAALEEIQERLNPEQPDPFLLADQGIAHALLGNRAGAKNNLQKLHQYHAPPWLTSRLAALLK</sequence>
<dbReference type="InterPro" id="IPR019734">
    <property type="entry name" value="TPR_rpt"/>
</dbReference>
<keyword evidence="2" id="KW-1185">Reference proteome</keyword>
<comment type="caution">
    <text evidence="1">The sequence shown here is derived from an EMBL/GenBank/DDBJ whole genome shotgun (WGS) entry which is preliminary data.</text>
</comment>
<reference evidence="1" key="1">
    <citation type="submission" date="2021-01" db="EMBL/GenBank/DDBJ databases">
        <title>Modified the classification status of verrucomicrobia.</title>
        <authorList>
            <person name="Feng X."/>
        </authorList>
    </citation>
    <scope>NUCLEOTIDE SEQUENCE</scope>
    <source>
        <strain evidence="1">5K15</strain>
    </source>
</reference>
<gene>
    <name evidence="1" type="ORF">JIN83_15455</name>
</gene>
<evidence type="ECO:0000313" key="2">
    <source>
        <dbReference type="Proteomes" id="UP000634206"/>
    </source>
</evidence>
<dbReference type="SMART" id="SM00028">
    <property type="entry name" value="TPR"/>
    <property type="match status" value="4"/>
</dbReference>
<dbReference type="AlphaFoldDB" id="A0AAE2SEU8"/>
<dbReference type="EMBL" id="JAENIG010000012">
    <property type="protein sequence ID" value="MBK1856369.1"/>
    <property type="molecule type" value="Genomic_DNA"/>
</dbReference>
<evidence type="ECO:0000313" key="1">
    <source>
        <dbReference type="EMBL" id="MBK1856369.1"/>
    </source>
</evidence>
<proteinExistence type="predicted"/>
<dbReference type="InterPro" id="IPR011990">
    <property type="entry name" value="TPR-like_helical_dom_sf"/>
</dbReference>
<dbReference type="Gene3D" id="1.25.40.10">
    <property type="entry name" value="Tetratricopeptide repeat domain"/>
    <property type="match status" value="2"/>
</dbReference>
<dbReference type="RefSeq" id="WP_309490990.1">
    <property type="nucleotide sequence ID" value="NZ_JAENIG010000012.1"/>
</dbReference>
<organism evidence="1 2">
    <name type="scientific">Oceaniferula flava</name>
    <dbReference type="NCBI Taxonomy" id="2800421"/>
    <lineage>
        <taxon>Bacteria</taxon>
        <taxon>Pseudomonadati</taxon>
        <taxon>Verrucomicrobiota</taxon>
        <taxon>Verrucomicrobiia</taxon>
        <taxon>Verrucomicrobiales</taxon>
        <taxon>Verrucomicrobiaceae</taxon>
        <taxon>Oceaniferula</taxon>
    </lineage>
</organism>
<evidence type="ECO:0008006" key="3">
    <source>
        <dbReference type="Google" id="ProtNLM"/>
    </source>
</evidence>